<evidence type="ECO:0000256" key="1">
    <source>
        <dbReference type="ARBA" id="ARBA00023015"/>
    </source>
</evidence>
<feature type="transmembrane region" description="Helical" evidence="4">
    <location>
        <begin position="186"/>
        <end position="210"/>
    </location>
</feature>
<feature type="transmembrane region" description="Helical" evidence="4">
    <location>
        <begin position="6"/>
        <end position="25"/>
    </location>
</feature>
<accession>A0ABT8X2Q1</accession>
<reference evidence="6" key="1">
    <citation type="submission" date="2023-07" db="EMBL/GenBank/DDBJ databases">
        <title>Two novel species in the genus Flavivirga.</title>
        <authorList>
            <person name="Kwon K."/>
        </authorList>
    </citation>
    <scope>NUCLEOTIDE SEQUENCE</scope>
    <source>
        <strain evidence="6">KACC 14157</strain>
    </source>
</reference>
<evidence type="ECO:0000256" key="2">
    <source>
        <dbReference type="ARBA" id="ARBA00023125"/>
    </source>
</evidence>
<organism evidence="6 7">
    <name type="scientific">Flavivirga amylovorans</name>
    <dbReference type="NCBI Taxonomy" id="870486"/>
    <lineage>
        <taxon>Bacteria</taxon>
        <taxon>Pseudomonadati</taxon>
        <taxon>Bacteroidota</taxon>
        <taxon>Flavobacteriia</taxon>
        <taxon>Flavobacteriales</taxon>
        <taxon>Flavobacteriaceae</taxon>
        <taxon>Flavivirga</taxon>
    </lineage>
</organism>
<evidence type="ECO:0000259" key="5">
    <source>
        <dbReference type="PROSITE" id="PS01124"/>
    </source>
</evidence>
<dbReference type="SMART" id="SM00342">
    <property type="entry name" value="HTH_ARAC"/>
    <property type="match status" value="1"/>
</dbReference>
<keyword evidence="3" id="KW-0804">Transcription</keyword>
<dbReference type="PROSITE" id="PS00041">
    <property type="entry name" value="HTH_ARAC_FAMILY_1"/>
    <property type="match status" value="1"/>
</dbReference>
<feature type="transmembrane region" description="Helical" evidence="4">
    <location>
        <begin position="216"/>
        <end position="237"/>
    </location>
</feature>
<dbReference type="RefSeq" id="WP_303282836.1">
    <property type="nucleotide sequence ID" value="NZ_BAABCZ010000009.1"/>
</dbReference>
<keyword evidence="2" id="KW-0238">DNA-binding</keyword>
<dbReference type="PROSITE" id="PS01124">
    <property type="entry name" value="HTH_ARAC_FAMILY_2"/>
    <property type="match status" value="1"/>
</dbReference>
<name>A0ABT8X2Q1_9FLAO</name>
<feature type="transmembrane region" description="Helical" evidence="4">
    <location>
        <begin position="101"/>
        <end position="123"/>
    </location>
</feature>
<keyword evidence="4" id="KW-0472">Membrane</keyword>
<dbReference type="InterPro" id="IPR018062">
    <property type="entry name" value="HTH_AraC-typ_CS"/>
</dbReference>
<dbReference type="InterPro" id="IPR009057">
    <property type="entry name" value="Homeodomain-like_sf"/>
</dbReference>
<evidence type="ECO:0000256" key="4">
    <source>
        <dbReference type="SAM" id="Phobius"/>
    </source>
</evidence>
<evidence type="ECO:0000313" key="7">
    <source>
        <dbReference type="Proteomes" id="UP001176891"/>
    </source>
</evidence>
<gene>
    <name evidence="6" type="ORF">Q4Q39_12525</name>
</gene>
<evidence type="ECO:0000313" key="6">
    <source>
        <dbReference type="EMBL" id="MDO5988232.1"/>
    </source>
</evidence>
<dbReference type="Proteomes" id="UP001176891">
    <property type="component" value="Unassembled WGS sequence"/>
</dbReference>
<keyword evidence="1" id="KW-0805">Transcription regulation</keyword>
<evidence type="ECO:0000256" key="3">
    <source>
        <dbReference type="ARBA" id="ARBA00023163"/>
    </source>
</evidence>
<feature type="transmembrane region" description="Helical" evidence="4">
    <location>
        <begin position="66"/>
        <end position="86"/>
    </location>
</feature>
<keyword evidence="7" id="KW-1185">Reference proteome</keyword>
<proteinExistence type="predicted"/>
<dbReference type="PANTHER" id="PTHR43280">
    <property type="entry name" value="ARAC-FAMILY TRANSCRIPTIONAL REGULATOR"/>
    <property type="match status" value="1"/>
</dbReference>
<keyword evidence="4" id="KW-0812">Transmembrane</keyword>
<dbReference type="Pfam" id="PF12833">
    <property type="entry name" value="HTH_18"/>
    <property type="match status" value="1"/>
</dbReference>
<dbReference type="Gene3D" id="1.10.10.60">
    <property type="entry name" value="Homeodomain-like"/>
    <property type="match status" value="2"/>
</dbReference>
<protein>
    <submittedName>
        <fullName evidence="6">Helix-turn-helix domain-containing protein</fullName>
    </submittedName>
</protein>
<dbReference type="EMBL" id="JAUOEM010000004">
    <property type="protein sequence ID" value="MDO5988232.1"/>
    <property type="molecule type" value="Genomic_DNA"/>
</dbReference>
<dbReference type="PANTHER" id="PTHR43280:SF29">
    <property type="entry name" value="ARAC-FAMILY TRANSCRIPTIONAL REGULATOR"/>
    <property type="match status" value="1"/>
</dbReference>
<comment type="caution">
    <text evidence="6">The sequence shown here is derived from an EMBL/GenBank/DDBJ whole genome shotgun (WGS) entry which is preliminary data.</text>
</comment>
<keyword evidence="4" id="KW-1133">Transmembrane helix</keyword>
<feature type="domain" description="HTH araC/xylS-type" evidence="5">
    <location>
        <begin position="263"/>
        <end position="367"/>
    </location>
</feature>
<dbReference type="InterPro" id="IPR018060">
    <property type="entry name" value="HTH_AraC"/>
</dbReference>
<feature type="transmembrane region" description="Helical" evidence="4">
    <location>
        <begin position="143"/>
        <end position="166"/>
    </location>
</feature>
<feature type="transmembrane region" description="Helical" evidence="4">
    <location>
        <begin position="37"/>
        <end position="54"/>
    </location>
</feature>
<dbReference type="SUPFAM" id="SSF46689">
    <property type="entry name" value="Homeodomain-like"/>
    <property type="match status" value="1"/>
</dbReference>
<sequence>MNFSSYDIIHILSIFIQLPLIAVLLFKGKHLISNRLIAFFFFAQILSSLDSLFWSHSGVTYNTFSYFGYISIPFYTIWGPSMYLYIKAETNNNFHFKLKHILHYLPFILLSIYFLSTFHFHTIEEKSQLLISKEIFKPFFRKINLIFIGVQVFIYNILAIISIEKFSKNNDSKNSFILSKIRWNKFIIYGYFIACTSNAIAKLLLVYTSISNITAYLYVSAILFLLYFLVILGKALFSSHFGGSIKKDKSLAISKNESEILNSKLKALMKEEKTFLQFGLTISELASQMNVKERLLSQFINSHYNMTFQDFINLYRINEAKKLIEQYIDSRKTILEIIYESGFNSKSAFNAAFKKHTQTTPTEYKKSFK</sequence>